<dbReference type="OrthoDB" id="5877111at2759"/>
<reference evidence="1 2" key="1">
    <citation type="submission" date="2018-11" db="EMBL/GenBank/DDBJ databases">
        <authorList>
            <consortium name="Pathogen Informatics"/>
        </authorList>
    </citation>
    <scope>NUCLEOTIDE SEQUENCE [LARGE SCALE GENOMIC DNA]</scope>
</reference>
<evidence type="ECO:0000313" key="3">
    <source>
        <dbReference type="WBParaSite" id="HPBE_0002516401-mRNA-1"/>
    </source>
</evidence>
<keyword evidence="2" id="KW-1185">Reference proteome</keyword>
<organism evidence="2 3">
    <name type="scientific">Heligmosomoides polygyrus</name>
    <name type="common">Parasitic roundworm</name>
    <dbReference type="NCBI Taxonomy" id="6339"/>
    <lineage>
        <taxon>Eukaryota</taxon>
        <taxon>Metazoa</taxon>
        <taxon>Ecdysozoa</taxon>
        <taxon>Nematoda</taxon>
        <taxon>Chromadorea</taxon>
        <taxon>Rhabditida</taxon>
        <taxon>Rhabditina</taxon>
        <taxon>Rhabditomorpha</taxon>
        <taxon>Strongyloidea</taxon>
        <taxon>Heligmosomidae</taxon>
        <taxon>Heligmosomoides</taxon>
    </lineage>
</organism>
<protein>
    <submittedName>
        <fullName evidence="3">Terpene_synth_C domain-containing protein</fullName>
    </submittedName>
</protein>
<dbReference type="EMBL" id="UZAH01037449">
    <property type="protein sequence ID" value="VDP49435.1"/>
    <property type="molecule type" value="Genomic_DNA"/>
</dbReference>
<reference evidence="3" key="2">
    <citation type="submission" date="2019-09" db="UniProtKB">
        <authorList>
            <consortium name="WormBaseParasite"/>
        </authorList>
    </citation>
    <scope>IDENTIFICATION</scope>
</reference>
<dbReference type="AlphaFoldDB" id="A0A183GR44"/>
<gene>
    <name evidence="1" type="ORF">HPBE_LOCUS25163</name>
</gene>
<evidence type="ECO:0000313" key="2">
    <source>
        <dbReference type="Proteomes" id="UP000050761"/>
    </source>
</evidence>
<accession>A0A183GR44</accession>
<dbReference type="Proteomes" id="UP000050761">
    <property type="component" value="Unassembled WGS sequence"/>
</dbReference>
<evidence type="ECO:0000313" key="1">
    <source>
        <dbReference type="EMBL" id="VDP49435.1"/>
    </source>
</evidence>
<proteinExistence type="predicted"/>
<name>A0A183GR44_HELPZ</name>
<sequence>MSEPKVVSTEEYLRSLSIPQFPLNFEAEDQLKIHLMCAMLCCPKQIADDGTLSVHEINKNIWQVSEHFLDLYVIARDATKDDEIEFSKIAGNLSTVLEENGTRGAFVRCLPLLQKAERRARPA</sequence>
<dbReference type="WBParaSite" id="HPBE_0002516401-mRNA-1">
    <property type="protein sequence ID" value="HPBE_0002516401-mRNA-1"/>
    <property type="gene ID" value="HPBE_0002516401"/>
</dbReference>
<accession>A0A3P8F165</accession>